<reference evidence="3 4" key="1">
    <citation type="submission" date="2017-08" db="EMBL/GenBank/DDBJ databases">
        <title>Acidophilic green algal genome provides insights into adaptation to an acidic environment.</title>
        <authorList>
            <person name="Hirooka S."/>
            <person name="Hirose Y."/>
            <person name="Kanesaki Y."/>
            <person name="Higuchi S."/>
            <person name="Fujiwara T."/>
            <person name="Onuma R."/>
            <person name="Era A."/>
            <person name="Ohbayashi R."/>
            <person name="Uzuka A."/>
            <person name="Nozaki H."/>
            <person name="Yoshikawa H."/>
            <person name="Miyagishima S.Y."/>
        </authorList>
    </citation>
    <scope>NUCLEOTIDE SEQUENCE [LARGE SCALE GENOMIC DNA]</scope>
    <source>
        <strain evidence="3 4">NIES-2499</strain>
    </source>
</reference>
<sequence length="177" mass="19716">MSSNFDPRPTMLRDDDIFSAWEILSPSGHSVLSKSQVLDGLKTFFPHITARDVRALVGPGNLSVDKLRNLIFKTETPAGMPEIDANKEAFRIIDPHGTGYVEMSVLKRLLLQLPGVDHLDDADMQFLTSMVDADKDGRVSLRDFAQIGSWEPVVEEASTSVKKMAIERKQTMSQNVE</sequence>
<dbReference type="Gene3D" id="1.10.238.10">
    <property type="entry name" value="EF-hand"/>
    <property type="match status" value="1"/>
</dbReference>
<gene>
    <name evidence="3" type="ORF">CEUSTIGMA_g197.t1</name>
</gene>
<keyword evidence="4" id="KW-1185">Reference proteome</keyword>
<comment type="caution">
    <text evidence="3">The sequence shown here is derived from an EMBL/GenBank/DDBJ whole genome shotgun (WGS) entry which is preliminary data.</text>
</comment>
<evidence type="ECO:0000313" key="4">
    <source>
        <dbReference type="Proteomes" id="UP000232323"/>
    </source>
</evidence>
<dbReference type="InterPro" id="IPR018247">
    <property type="entry name" value="EF_Hand_1_Ca_BS"/>
</dbReference>
<dbReference type="SUPFAM" id="SSF47473">
    <property type="entry name" value="EF-hand"/>
    <property type="match status" value="1"/>
</dbReference>
<keyword evidence="1" id="KW-0106">Calcium</keyword>
<evidence type="ECO:0000259" key="2">
    <source>
        <dbReference type="Pfam" id="PF13499"/>
    </source>
</evidence>
<dbReference type="EMBL" id="BEGY01000001">
    <property type="protein sequence ID" value="GAX72741.1"/>
    <property type="molecule type" value="Genomic_DNA"/>
</dbReference>
<dbReference type="Pfam" id="PF13499">
    <property type="entry name" value="EF-hand_7"/>
    <property type="match status" value="1"/>
</dbReference>
<dbReference type="OrthoDB" id="26525at2759"/>
<evidence type="ECO:0000256" key="1">
    <source>
        <dbReference type="ARBA" id="ARBA00022837"/>
    </source>
</evidence>
<dbReference type="STRING" id="1157962.A0A250WPM4"/>
<feature type="domain" description="EF-hand" evidence="2">
    <location>
        <begin position="86"/>
        <end position="146"/>
    </location>
</feature>
<dbReference type="PROSITE" id="PS00018">
    <property type="entry name" value="EF_HAND_1"/>
    <property type="match status" value="1"/>
</dbReference>
<dbReference type="AlphaFoldDB" id="A0A250WPM4"/>
<dbReference type="InterPro" id="IPR011992">
    <property type="entry name" value="EF-hand-dom_pair"/>
</dbReference>
<organism evidence="3 4">
    <name type="scientific">Chlamydomonas eustigma</name>
    <dbReference type="NCBI Taxonomy" id="1157962"/>
    <lineage>
        <taxon>Eukaryota</taxon>
        <taxon>Viridiplantae</taxon>
        <taxon>Chlorophyta</taxon>
        <taxon>core chlorophytes</taxon>
        <taxon>Chlorophyceae</taxon>
        <taxon>CS clade</taxon>
        <taxon>Chlamydomonadales</taxon>
        <taxon>Chlamydomonadaceae</taxon>
        <taxon>Chlamydomonas</taxon>
    </lineage>
</organism>
<dbReference type="GO" id="GO:0005509">
    <property type="term" value="F:calcium ion binding"/>
    <property type="evidence" value="ECO:0007669"/>
    <property type="project" value="InterPro"/>
</dbReference>
<dbReference type="InterPro" id="IPR002048">
    <property type="entry name" value="EF_hand_dom"/>
</dbReference>
<evidence type="ECO:0000313" key="3">
    <source>
        <dbReference type="EMBL" id="GAX72741.1"/>
    </source>
</evidence>
<accession>A0A250WPM4</accession>
<protein>
    <recommendedName>
        <fullName evidence="2">EF-hand domain-containing protein</fullName>
    </recommendedName>
</protein>
<dbReference type="Proteomes" id="UP000232323">
    <property type="component" value="Unassembled WGS sequence"/>
</dbReference>
<proteinExistence type="predicted"/>
<name>A0A250WPM4_9CHLO</name>